<keyword evidence="1" id="KW-0732">Signal</keyword>
<evidence type="ECO:0000313" key="2">
    <source>
        <dbReference type="EMBL" id="KAG2233301.1"/>
    </source>
</evidence>
<reference evidence="2" key="1">
    <citation type="submission" date="2021-01" db="EMBL/GenBank/DDBJ databases">
        <title>Metabolic potential, ecology and presence of endohyphal bacteria is reflected in genomic diversity of Mucoromycotina.</title>
        <authorList>
            <person name="Muszewska A."/>
            <person name="Okrasinska A."/>
            <person name="Steczkiewicz K."/>
            <person name="Drgas O."/>
            <person name="Orlowska M."/>
            <person name="Perlinska-Lenart U."/>
            <person name="Aleksandrzak-Piekarczyk T."/>
            <person name="Szatraj K."/>
            <person name="Zielenkiewicz U."/>
            <person name="Pilsyk S."/>
            <person name="Malc E."/>
            <person name="Mieczkowski P."/>
            <person name="Kruszewska J.S."/>
            <person name="Biernat P."/>
            <person name="Pawlowska J."/>
        </authorList>
    </citation>
    <scope>NUCLEOTIDE SEQUENCE</scope>
    <source>
        <strain evidence="2">WA0000018081</strain>
    </source>
</reference>
<dbReference type="AlphaFoldDB" id="A0A8H7VSS9"/>
<dbReference type="EMBL" id="JAEPRE010000083">
    <property type="protein sequence ID" value="KAG2233301.1"/>
    <property type="molecule type" value="Genomic_DNA"/>
</dbReference>
<accession>A0A8H7VSS9</accession>
<proteinExistence type="predicted"/>
<dbReference type="Proteomes" id="UP000613177">
    <property type="component" value="Unassembled WGS sequence"/>
</dbReference>
<feature type="chain" id="PRO_5034198000" evidence="1">
    <location>
        <begin position="20"/>
        <end position="187"/>
    </location>
</feature>
<dbReference type="Pfam" id="PF12296">
    <property type="entry name" value="HsbA"/>
    <property type="match status" value="1"/>
</dbReference>
<keyword evidence="3" id="KW-1185">Reference proteome</keyword>
<dbReference type="InterPro" id="IPR021054">
    <property type="entry name" value="Cell_wall_mannoprotein_1"/>
</dbReference>
<protein>
    <submittedName>
        <fullName evidence="2">Uncharacterized protein</fullName>
    </submittedName>
</protein>
<evidence type="ECO:0000313" key="3">
    <source>
        <dbReference type="Proteomes" id="UP000613177"/>
    </source>
</evidence>
<feature type="signal peptide" evidence="1">
    <location>
        <begin position="1"/>
        <end position="19"/>
    </location>
</feature>
<name>A0A8H7VSS9_9FUNG</name>
<sequence>MRAFSATLFIAVASLSVSAAKFDKRDVPYNPQICIGDINTLSQQLVVIKTTVDAFEPSVGFEAAMEIHNEEQVLEHLLEQTYRGCCVNSPANIKEEEEAATIEAIGNYVSHAAAAISAMEIKKPDFDVTPPATEHFRGHIVDLTGMIKDLFSCIAFNTPKKSLPIIKEYNSTVADAFARAKAVYAED</sequence>
<comment type="caution">
    <text evidence="2">The sequence shown here is derived from an EMBL/GenBank/DDBJ whole genome shotgun (WGS) entry which is preliminary data.</text>
</comment>
<organism evidence="2 3">
    <name type="scientific">Thamnidium elegans</name>
    <dbReference type="NCBI Taxonomy" id="101142"/>
    <lineage>
        <taxon>Eukaryota</taxon>
        <taxon>Fungi</taxon>
        <taxon>Fungi incertae sedis</taxon>
        <taxon>Mucoromycota</taxon>
        <taxon>Mucoromycotina</taxon>
        <taxon>Mucoromycetes</taxon>
        <taxon>Mucorales</taxon>
        <taxon>Mucorineae</taxon>
        <taxon>Mucoraceae</taxon>
        <taxon>Thamnidium</taxon>
    </lineage>
</organism>
<evidence type="ECO:0000256" key="1">
    <source>
        <dbReference type="SAM" id="SignalP"/>
    </source>
</evidence>
<gene>
    <name evidence="2" type="ORF">INT48_007737</name>
</gene>